<feature type="compositionally biased region" description="Basic residues" evidence="1">
    <location>
        <begin position="66"/>
        <end position="80"/>
    </location>
</feature>
<keyword evidence="3" id="KW-1185">Reference proteome</keyword>
<name>A0AAD7N6K8_9AGAR</name>
<gene>
    <name evidence="2" type="ORF">B0H16DRAFT_1691986</name>
</gene>
<accession>A0AAD7N6K8</accession>
<sequence length="231" mass="25552">MMIQQRCTPTAAHLCPLVIQKRPSAHARLTSTTPSVASSARPPHRVYRLCPDSHRLHTTSDILGQRPRRHLARAQAHKRPSSSSPSASTSTPRAHLSHAAEDQTTRPPPRLRRGTSNLAKRRSRARAFEAEAEGSYNAIPSARHMHCLQSPPPHRAEDQARTPSTKSKPKLQMRQTQPGQSREENAAMKAHPPWRRARKATPTRKRRGGVHISGAGGQSDRTPGEPTEAEK</sequence>
<dbReference type="Proteomes" id="UP001215598">
    <property type="component" value="Unassembled WGS sequence"/>
</dbReference>
<evidence type="ECO:0000313" key="2">
    <source>
        <dbReference type="EMBL" id="KAJ7748884.1"/>
    </source>
</evidence>
<proteinExistence type="predicted"/>
<dbReference type="AlphaFoldDB" id="A0AAD7N6K8"/>
<evidence type="ECO:0000256" key="1">
    <source>
        <dbReference type="SAM" id="MobiDB-lite"/>
    </source>
</evidence>
<reference evidence="2" key="1">
    <citation type="submission" date="2023-03" db="EMBL/GenBank/DDBJ databases">
        <title>Massive genome expansion in bonnet fungi (Mycena s.s.) driven by repeated elements and novel gene families across ecological guilds.</title>
        <authorList>
            <consortium name="Lawrence Berkeley National Laboratory"/>
            <person name="Harder C.B."/>
            <person name="Miyauchi S."/>
            <person name="Viragh M."/>
            <person name="Kuo A."/>
            <person name="Thoen E."/>
            <person name="Andreopoulos B."/>
            <person name="Lu D."/>
            <person name="Skrede I."/>
            <person name="Drula E."/>
            <person name="Henrissat B."/>
            <person name="Morin E."/>
            <person name="Kohler A."/>
            <person name="Barry K."/>
            <person name="LaButti K."/>
            <person name="Morin E."/>
            <person name="Salamov A."/>
            <person name="Lipzen A."/>
            <person name="Mereny Z."/>
            <person name="Hegedus B."/>
            <person name="Baldrian P."/>
            <person name="Stursova M."/>
            <person name="Weitz H."/>
            <person name="Taylor A."/>
            <person name="Grigoriev I.V."/>
            <person name="Nagy L.G."/>
            <person name="Martin F."/>
            <person name="Kauserud H."/>
        </authorList>
    </citation>
    <scope>NUCLEOTIDE SEQUENCE</scope>
    <source>
        <strain evidence="2">CBHHK182m</strain>
    </source>
</reference>
<dbReference type="EMBL" id="JARKIB010000071">
    <property type="protein sequence ID" value="KAJ7748884.1"/>
    <property type="molecule type" value="Genomic_DNA"/>
</dbReference>
<feature type="compositionally biased region" description="Low complexity" evidence="1">
    <location>
        <begin position="81"/>
        <end position="94"/>
    </location>
</feature>
<feature type="compositionally biased region" description="Polar residues" evidence="1">
    <location>
        <begin position="29"/>
        <end position="38"/>
    </location>
</feature>
<protein>
    <submittedName>
        <fullName evidence="2">Uncharacterized protein</fullName>
    </submittedName>
</protein>
<comment type="caution">
    <text evidence="2">The sequence shown here is derived from an EMBL/GenBank/DDBJ whole genome shotgun (WGS) entry which is preliminary data.</text>
</comment>
<organism evidence="2 3">
    <name type="scientific">Mycena metata</name>
    <dbReference type="NCBI Taxonomy" id="1033252"/>
    <lineage>
        <taxon>Eukaryota</taxon>
        <taxon>Fungi</taxon>
        <taxon>Dikarya</taxon>
        <taxon>Basidiomycota</taxon>
        <taxon>Agaricomycotina</taxon>
        <taxon>Agaricomycetes</taxon>
        <taxon>Agaricomycetidae</taxon>
        <taxon>Agaricales</taxon>
        <taxon>Marasmiineae</taxon>
        <taxon>Mycenaceae</taxon>
        <taxon>Mycena</taxon>
    </lineage>
</organism>
<evidence type="ECO:0000313" key="3">
    <source>
        <dbReference type="Proteomes" id="UP001215598"/>
    </source>
</evidence>
<feature type="compositionally biased region" description="Basic residues" evidence="1">
    <location>
        <begin position="192"/>
        <end position="209"/>
    </location>
</feature>
<feature type="region of interest" description="Disordered" evidence="1">
    <location>
        <begin position="26"/>
        <end position="231"/>
    </location>
</feature>
<feature type="compositionally biased region" description="Basic residues" evidence="1">
    <location>
        <begin position="109"/>
        <end position="125"/>
    </location>
</feature>